<evidence type="ECO:0000256" key="2">
    <source>
        <dbReference type="ARBA" id="ARBA00022801"/>
    </source>
</evidence>
<dbReference type="EMBL" id="HBEC01033430">
    <property type="protein sequence ID" value="CAD8300359.1"/>
    <property type="molecule type" value="Transcribed_RNA"/>
</dbReference>
<feature type="domain" description="PDEase" evidence="6">
    <location>
        <begin position="31"/>
        <end position="362"/>
    </location>
</feature>
<dbReference type="SMART" id="SM00471">
    <property type="entry name" value="HDc"/>
    <property type="match status" value="1"/>
</dbReference>
<dbReference type="PROSITE" id="PS00126">
    <property type="entry name" value="PDEASE_I_1"/>
    <property type="match status" value="1"/>
</dbReference>
<protein>
    <recommendedName>
        <fullName evidence="6">PDEase domain-containing protein</fullName>
    </recommendedName>
</protein>
<dbReference type="Pfam" id="PF00233">
    <property type="entry name" value="PDEase_I"/>
    <property type="match status" value="1"/>
</dbReference>
<dbReference type="InterPro" id="IPR002073">
    <property type="entry name" value="PDEase_catalytic_dom"/>
</dbReference>
<dbReference type="SUPFAM" id="SSF109604">
    <property type="entry name" value="HD-domain/PDEase-like"/>
    <property type="match status" value="1"/>
</dbReference>
<evidence type="ECO:0000256" key="5">
    <source>
        <dbReference type="PIRSR" id="PIRSR623088-3"/>
    </source>
</evidence>
<dbReference type="GO" id="GO:0004114">
    <property type="term" value="F:3',5'-cyclic-nucleotide phosphodiesterase activity"/>
    <property type="evidence" value="ECO:0007669"/>
    <property type="project" value="InterPro"/>
</dbReference>
<feature type="binding site" evidence="5">
    <location>
        <position position="155"/>
    </location>
    <ligand>
        <name>Zn(2+)</name>
        <dbReference type="ChEBI" id="CHEBI:29105"/>
        <label>1</label>
    </ligand>
</feature>
<evidence type="ECO:0000256" key="4">
    <source>
        <dbReference type="PIRSR" id="PIRSR623088-2"/>
    </source>
</evidence>
<sequence>MGGDCSSVPRNGTITVVGDANPATDIKATVELKDEPPAMKARRRKWMDSIKDQILSWNFSAFELEKTTEGSPLITVTIALLEVHDLLDGWKLDRGTVERFLRRVEAEYLDNPYHNAIHAADVTQTSAVILASLQKQLKDIPKLEMFSVIMAAAVHDLGHLGVNNDFLINSKHPRATTYNDKSVNESYHVSRAFELARTTPGCDVLALLSPGDQKQVRKLVVEAVMATDMAIHFDLLKTFNMQLASQPDLNQWTDRVLLYQMVVHLADIANPSRPFHLARAWAERVISEFCSQGDQEAAIGLPVTPFCNRDTINMPKAQQGFIDVFLRPTLASFMAVTPDFTAMATKHLDVTVANWKRLEEEGFTM</sequence>
<feature type="binding site" evidence="5">
    <location>
        <position position="156"/>
    </location>
    <ligand>
        <name>Zn(2+)</name>
        <dbReference type="ChEBI" id="CHEBI:29105"/>
        <label>1</label>
    </ligand>
</feature>
<evidence type="ECO:0000259" key="6">
    <source>
        <dbReference type="PROSITE" id="PS51845"/>
    </source>
</evidence>
<name>A0A7R9VMQ4_9CHLO</name>
<dbReference type="PANTHER" id="PTHR11347">
    <property type="entry name" value="CYCLIC NUCLEOTIDE PHOSPHODIESTERASE"/>
    <property type="match status" value="1"/>
</dbReference>
<dbReference type="InterPro" id="IPR023174">
    <property type="entry name" value="PDEase_CS"/>
</dbReference>
<dbReference type="PRINTS" id="PR00387">
    <property type="entry name" value="PDIESTERASE1"/>
</dbReference>
<dbReference type="GO" id="GO:0007165">
    <property type="term" value="P:signal transduction"/>
    <property type="evidence" value="ECO:0007669"/>
    <property type="project" value="InterPro"/>
</dbReference>
<evidence type="ECO:0000313" key="7">
    <source>
        <dbReference type="EMBL" id="CAD8300359.1"/>
    </source>
</evidence>
<gene>
    <name evidence="7" type="ORF">CEUR00632_LOCUS15531</name>
</gene>
<reference evidence="7" key="1">
    <citation type="submission" date="2021-01" db="EMBL/GenBank/DDBJ databases">
        <authorList>
            <person name="Corre E."/>
            <person name="Pelletier E."/>
            <person name="Niang G."/>
            <person name="Scheremetjew M."/>
            <person name="Finn R."/>
            <person name="Kale V."/>
            <person name="Holt S."/>
            <person name="Cochrane G."/>
            <person name="Meng A."/>
            <person name="Brown T."/>
            <person name="Cohen L."/>
        </authorList>
    </citation>
    <scope>NUCLEOTIDE SEQUENCE</scope>
    <source>
        <strain evidence="7">CCMP219</strain>
    </source>
</reference>
<accession>A0A7R9VMQ4</accession>
<organism evidence="7">
    <name type="scientific">Chlamydomonas euryale</name>
    <dbReference type="NCBI Taxonomy" id="1486919"/>
    <lineage>
        <taxon>Eukaryota</taxon>
        <taxon>Viridiplantae</taxon>
        <taxon>Chlorophyta</taxon>
        <taxon>core chlorophytes</taxon>
        <taxon>Chlorophyceae</taxon>
        <taxon>CS clade</taxon>
        <taxon>Chlamydomonadales</taxon>
        <taxon>Chlamydomonadaceae</taxon>
        <taxon>Chlamydomonas</taxon>
    </lineage>
</organism>
<feature type="binding site" evidence="5">
    <location>
        <position position="118"/>
    </location>
    <ligand>
        <name>Zn(2+)</name>
        <dbReference type="ChEBI" id="CHEBI:29105"/>
        <label>1</label>
    </ligand>
</feature>
<dbReference type="AlphaFoldDB" id="A0A7R9VMQ4"/>
<feature type="binding site" evidence="4">
    <location>
        <position position="156"/>
    </location>
    <ligand>
        <name>AMP</name>
        <dbReference type="ChEBI" id="CHEBI:456215"/>
    </ligand>
</feature>
<keyword evidence="1 5" id="KW-0479">Metal-binding</keyword>
<keyword evidence="2" id="KW-0378">Hydrolase</keyword>
<feature type="binding site" evidence="4">
    <location>
        <position position="267"/>
    </location>
    <ligand>
        <name>AMP</name>
        <dbReference type="ChEBI" id="CHEBI:456215"/>
    </ligand>
</feature>
<proteinExistence type="predicted"/>
<evidence type="ECO:0000256" key="3">
    <source>
        <dbReference type="PIRSR" id="PIRSR623088-1"/>
    </source>
</evidence>
<dbReference type="InterPro" id="IPR003607">
    <property type="entry name" value="HD/PDEase_dom"/>
</dbReference>
<feature type="active site" description="Proton donor" evidence="3">
    <location>
        <position position="114"/>
    </location>
</feature>
<evidence type="ECO:0000256" key="1">
    <source>
        <dbReference type="ARBA" id="ARBA00022723"/>
    </source>
</evidence>
<dbReference type="Gene3D" id="1.10.1300.10">
    <property type="entry name" value="3'5'-cyclic nucleotide phosphodiesterase, catalytic domain"/>
    <property type="match status" value="1"/>
</dbReference>
<dbReference type="InterPro" id="IPR036971">
    <property type="entry name" value="PDEase_catalytic_dom_sf"/>
</dbReference>
<feature type="binding site" evidence="4">
    <location>
        <begin position="114"/>
        <end position="118"/>
    </location>
    <ligand>
        <name>AMP</name>
        <dbReference type="ChEBI" id="CHEBI:456215"/>
    </ligand>
</feature>
<dbReference type="PROSITE" id="PS51845">
    <property type="entry name" value="PDEASE_I_2"/>
    <property type="match status" value="1"/>
</dbReference>
<dbReference type="InterPro" id="IPR023088">
    <property type="entry name" value="PDEase"/>
</dbReference>
<dbReference type="CDD" id="cd00077">
    <property type="entry name" value="HDc"/>
    <property type="match status" value="1"/>
</dbReference>
<dbReference type="GO" id="GO:0046872">
    <property type="term" value="F:metal ion binding"/>
    <property type="evidence" value="ECO:0007669"/>
    <property type="project" value="UniProtKB-KW"/>
</dbReference>
<feature type="binding site" evidence="5">
    <location>
        <position position="156"/>
    </location>
    <ligand>
        <name>Zn(2+)</name>
        <dbReference type="ChEBI" id="CHEBI:29105"/>
        <label>2</label>
    </ligand>
</feature>
<feature type="binding site" evidence="5">
    <location>
        <position position="267"/>
    </location>
    <ligand>
        <name>Zn(2+)</name>
        <dbReference type="ChEBI" id="CHEBI:29105"/>
        <label>1</label>
    </ligand>
</feature>
<feature type="binding site" evidence="4">
    <location>
        <position position="318"/>
    </location>
    <ligand>
        <name>AMP</name>
        <dbReference type="ChEBI" id="CHEBI:456215"/>
    </ligand>
</feature>